<dbReference type="InterPro" id="IPR023828">
    <property type="entry name" value="Peptidase_S8_Ser-AS"/>
</dbReference>
<dbReference type="Pfam" id="PF05922">
    <property type="entry name" value="Inhibitor_I9"/>
    <property type="match status" value="1"/>
</dbReference>
<dbReference type="SUPFAM" id="SSF54897">
    <property type="entry name" value="Protease propeptides/inhibitors"/>
    <property type="match status" value="1"/>
</dbReference>
<evidence type="ECO:0000259" key="8">
    <source>
        <dbReference type="PROSITE" id="PS51829"/>
    </source>
</evidence>
<dbReference type="InterPro" id="IPR036852">
    <property type="entry name" value="Peptidase_S8/S53_dom_sf"/>
</dbReference>
<dbReference type="PROSITE" id="PS00136">
    <property type="entry name" value="SUBTILASE_ASP"/>
    <property type="match status" value="1"/>
</dbReference>
<dbReference type="RefSeq" id="WP_187218408.1">
    <property type="nucleotide sequence ID" value="NZ_JABVED010000002.1"/>
</dbReference>
<dbReference type="EMBL" id="JABVED010000002">
    <property type="protein sequence ID" value="MBC6446335.1"/>
    <property type="molecule type" value="Genomic_DNA"/>
</dbReference>
<dbReference type="PROSITE" id="PS51892">
    <property type="entry name" value="SUBTILASE"/>
    <property type="match status" value="1"/>
</dbReference>
<dbReference type="InterPro" id="IPR050131">
    <property type="entry name" value="Peptidase_S8_subtilisin-like"/>
</dbReference>
<feature type="active site" description="Charge relay system" evidence="5">
    <location>
        <position position="176"/>
    </location>
</feature>
<dbReference type="InterPro" id="IPR022398">
    <property type="entry name" value="Peptidase_S8_His-AS"/>
</dbReference>
<feature type="domain" description="P/Homo B" evidence="8">
    <location>
        <begin position="385"/>
        <end position="505"/>
    </location>
</feature>
<keyword evidence="2 5" id="KW-0645">Protease</keyword>
<feature type="signal peptide" evidence="7">
    <location>
        <begin position="1"/>
        <end position="27"/>
    </location>
</feature>
<dbReference type="Gene3D" id="3.40.50.200">
    <property type="entry name" value="Peptidase S8/S53 domain"/>
    <property type="match status" value="1"/>
</dbReference>
<dbReference type="InterPro" id="IPR034193">
    <property type="entry name" value="PCSK9_ProteinaseK-like"/>
</dbReference>
<evidence type="ECO:0000313" key="10">
    <source>
        <dbReference type="Proteomes" id="UP000734823"/>
    </source>
</evidence>
<dbReference type="PRINTS" id="PR00723">
    <property type="entry name" value="SUBTILISIN"/>
</dbReference>
<feature type="active site" description="Charge relay system" evidence="5">
    <location>
        <position position="328"/>
    </location>
</feature>
<dbReference type="PANTHER" id="PTHR43806:SF11">
    <property type="entry name" value="CEREVISIN-RELATED"/>
    <property type="match status" value="1"/>
</dbReference>
<evidence type="ECO:0000256" key="5">
    <source>
        <dbReference type="PROSITE-ProRule" id="PRU01240"/>
    </source>
</evidence>
<keyword evidence="3 5" id="KW-0378">Hydrolase</keyword>
<evidence type="ECO:0000256" key="1">
    <source>
        <dbReference type="ARBA" id="ARBA00011073"/>
    </source>
</evidence>
<evidence type="ECO:0000256" key="3">
    <source>
        <dbReference type="ARBA" id="ARBA00022801"/>
    </source>
</evidence>
<comment type="similarity">
    <text evidence="1 5 6">Belongs to the peptidase S8 family.</text>
</comment>
<accession>A0ABR7L0W7</accession>
<dbReference type="InterPro" id="IPR010259">
    <property type="entry name" value="S8pro/Inhibitor_I9"/>
</dbReference>
<evidence type="ECO:0000256" key="4">
    <source>
        <dbReference type="ARBA" id="ARBA00022825"/>
    </source>
</evidence>
<proteinExistence type="inferred from homology"/>
<dbReference type="InterPro" id="IPR037045">
    <property type="entry name" value="S8pro/Inhibitor_I9_sf"/>
</dbReference>
<dbReference type="InterPro" id="IPR023827">
    <property type="entry name" value="Peptidase_S8_Asp-AS"/>
</dbReference>
<dbReference type="CDD" id="cd04077">
    <property type="entry name" value="Peptidases_S8_PCSK9_ProteinaseK_like"/>
    <property type="match status" value="1"/>
</dbReference>
<evidence type="ECO:0000256" key="7">
    <source>
        <dbReference type="SAM" id="SignalP"/>
    </source>
</evidence>
<dbReference type="Gene3D" id="2.60.120.260">
    <property type="entry name" value="Galactose-binding domain-like"/>
    <property type="match status" value="1"/>
</dbReference>
<keyword evidence="4 5" id="KW-0720">Serine protease</keyword>
<evidence type="ECO:0000256" key="6">
    <source>
        <dbReference type="RuleBase" id="RU003355"/>
    </source>
</evidence>
<dbReference type="PROSITE" id="PS51829">
    <property type="entry name" value="P_HOMO_B"/>
    <property type="match status" value="1"/>
</dbReference>
<dbReference type="Pfam" id="PF01483">
    <property type="entry name" value="P_proprotein"/>
    <property type="match status" value="1"/>
</dbReference>
<gene>
    <name evidence="9" type="ORF">GPZ80_03985</name>
</gene>
<sequence length="505" mass="51120">MNLLVKMGAVAACTAIAASAAALTAQAEPAIDGHYIVVLKADGARQSSAAAAALTARHGGKVERTYSAALRGFAAAMTDQQARRLAADPAVAYVEADQVVHVTTDQLNPPSWGTDRVDQRALPLDSKYTYSTTASNVTAYVLDTGITITHSDFGGRAVHGRDTVDNDNDSSDCNGHGTHVAGTVGGAKYGIAKGVKLVGVKVFGCDSGSTNSAIIAGIDWVTANAVKPAVANLSLGGPKSQAMNDAVQRLIDSGVTAVVSAGNSNEDACGNSPASLATAITVGASNINDARWQHSNWGTCLDLFAPGQDIVSAKFGTTSGSFSTSGTSMAAPQVAGAAALHLSANPSATNQQVRDALVGATTPNALSSIGTGSPNKLLYVGSGGTTPPPTGCATVTNSDDLAIPDAGAAVTSPITVSGCSGTASSTSKIAVDITHPYRGDLVIDLVAPDGGNYRLKAASNDSGDNVVQTFTVNVSSEARNGVWKLKVQDIYRADVGTLNSWSLTL</sequence>
<dbReference type="Gene3D" id="3.30.70.80">
    <property type="entry name" value="Peptidase S8 propeptide/proteinase inhibitor I9"/>
    <property type="match status" value="1"/>
</dbReference>
<reference evidence="9 10" key="1">
    <citation type="submission" date="2020-06" db="EMBL/GenBank/DDBJ databases">
        <title>Actinokineospora xiongansis sp. nov., isolated from soil of Baiyangdian.</title>
        <authorList>
            <person name="Zhang X."/>
        </authorList>
    </citation>
    <scope>NUCLEOTIDE SEQUENCE [LARGE SCALE GENOMIC DNA]</scope>
    <source>
        <strain evidence="9 10">HBU206404</strain>
    </source>
</reference>
<dbReference type="PROSITE" id="PS00138">
    <property type="entry name" value="SUBTILASE_SER"/>
    <property type="match status" value="1"/>
</dbReference>
<feature type="active site" description="Charge relay system" evidence="5">
    <location>
        <position position="143"/>
    </location>
</feature>
<dbReference type="InterPro" id="IPR015500">
    <property type="entry name" value="Peptidase_S8_subtilisin-rel"/>
</dbReference>
<feature type="chain" id="PRO_5046780815" evidence="7">
    <location>
        <begin position="28"/>
        <end position="505"/>
    </location>
</feature>
<keyword evidence="10" id="KW-1185">Reference proteome</keyword>
<evidence type="ECO:0000313" key="9">
    <source>
        <dbReference type="EMBL" id="MBC6446335.1"/>
    </source>
</evidence>
<comment type="caution">
    <text evidence="9">The sequence shown here is derived from an EMBL/GenBank/DDBJ whole genome shotgun (WGS) entry which is preliminary data.</text>
</comment>
<dbReference type="InterPro" id="IPR002884">
    <property type="entry name" value="P_dom"/>
</dbReference>
<dbReference type="PROSITE" id="PS00137">
    <property type="entry name" value="SUBTILASE_HIS"/>
    <property type="match status" value="1"/>
</dbReference>
<organism evidence="9 10">
    <name type="scientific">Actinokineospora xionganensis</name>
    <dbReference type="NCBI Taxonomy" id="2684470"/>
    <lineage>
        <taxon>Bacteria</taxon>
        <taxon>Bacillati</taxon>
        <taxon>Actinomycetota</taxon>
        <taxon>Actinomycetes</taxon>
        <taxon>Pseudonocardiales</taxon>
        <taxon>Pseudonocardiaceae</taxon>
        <taxon>Actinokineospora</taxon>
    </lineage>
</organism>
<dbReference type="Pfam" id="PF00082">
    <property type="entry name" value="Peptidase_S8"/>
    <property type="match status" value="1"/>
</dbReference>
<dbReference type="PANTHER" id="PTHR43806">
    <property type="entry name" value="PEPTIDASE S8"/>
    <property type="match status" value="1"/>
</dbReference>
<dbReference type="Proteomes" id="UP000734823">
    <property type="component" value="Unassembled WGS sequence"/>
</dbReference>
<evidence type="ECO:0000256" key="2">
    <source>
        <dbReference type="ARBA" id="ARBA00022670"/>
    </source>
</evidence>
<dbReference type="InterPro" id="IPR008979">
    <property type="entry name" value="Galactose-bd-like_sf"/>
</dbReference>
<keyword evidence="7" id="KW-0732">Signal</keyword>
<dbReference type="SUPFAM" id="SSF49785">
    <property type="entry name" value="Galactose-binding domain-like"/>
    <property type="match status" value="1"/>
</dbReference>
<dbReference type="InterPro" id="IPR000209">
    <property type="entry name" value="Peptidase_S8/S53_dom"/>
</dbReference>
<protein>
    <submittedName>
        <fullName evidence="9">S8 family peptidase</fullName>
    </submittedName>
</protein>
<name>A0ABR7L0W7_9PSEU</name>
<dbReference type="SUPFAM" id="SSF52743">
    <property type="entry name" value="Subtilisin-like"/>
    <property type="match status" value="1"/>
</dbReference>